<dbReference type="PANTHER" id="PTHR11717">
    <property type="entry name" value="LOW MOLECULAR WEIGHT PROTEIN TYROSINE PHOSPHATASE"/>
    <property type="match status" value="1"/>
</dbReference>
<keyword evidence="4" id="KW-0904">Protein phosphatase</keyword>
<evidence type="ECO:0000256" key="5">
    <source>
        <dbReference type="PIRSR" id="PIRSR617867-1"/>
    </source>
</evidence>
<dbReference type="PRINTS" id="PR00719">
    <property type="entry name" value="LMWPTPASE"/>
</dbReference>
<dbReference type="OrthoDB" id="9784339at2"/>
<evidence type="ECO:0000256" key="2">
    <source>
        <dbReference type="ARBA" id="ARBA00013064"/>
    </source>
</evidence>
<gene>
    <name evidence="7" type="ORF">AR438_06950</name>
</gene>
<dbReference type="Proteomes" id="UP000051682">
    <property type="component" value="Unassembled WGS sequence"/>
</dbReference>
<sequence length="156" mass="17823">MKILMVCLGNICRSPLAEGILKSKLSDNFFVDSAGTISMHEGENPDKRAVKTAANHGIDISKQKSRPIRLLDLENFDKIYCMDLKNFEDVISMTKNQEQRKKVSLFLEEAGNHQDCEVPDPYWGDMSDFENVFQLLDIACNKISRQLQQQLINDKI</sequence>
<evidence type="ECO:0000256" key="1">
    <source>
        <dbReference type="ARBA" id="ARBA00011063"/>
    </source>
</evidence>
<accession>A0A0Q3HS29</accession>
<evidence type="ECO:0000313" key="8">
    <source>
        <dbReference type="Proteomes" id="UP000051682"/>
    </source>
</evidence>
<dbReference type="Gene3D" id="3.40.50.2300">
    <property type="match status" value="1"/>
</dbReference>
<evidence type="ECO:0000256" key="4">
    <source>
        <dbReference type="ARBA" id="ARBA00022912"/>
    </source>
</evidence>
<comment type="caution">
    <text evidence="7">The sequence shown here is derived from an EMBL/GenBank/DDBJ whole genome shotgun (WGS) entry which is preliminary data.</text>
</comment>
<organism evidence="7 8">
    <name type="scientific">Chryseobacterium aquaticum</name>
    <dbReference type="NCBI Taxonomy" id="452084"/>
    <lineage>
        <taxon>Bacteria</taxon>
        <taxon>Pseudomonadati</taxon>
        <taxon>Bacteroidota</taxon>
        <taxon>Flavobacteriia</taxon>
        <taxon>Flavobacteriales</taxon>
        <taxon>Weeksellaceae</taxon>
        <taxon>Chryseobacterium group</taxon>
        <taxon>Chryseobacterium</taxon>
    </lineage>
</organism>
<dbReference type="EC" id="3.1.3.48" evidence="2"/>
<comment type="similarity">
    <text evidence="1">Belongs to the low molecular weight phosphotyrosine protein phosphatase family.</text>
</comment>
<evidence type="ECO:0000256" key="3">
    <source>
        <dbReference type="ARBA" id="ARBA00022801"/>
    </source>
</evidence>
<dbReference type="CDD" id="cd16343">
    <property type="entry name" value="LMWPTP"/>
    <property type="match status" value="1"/>
</dbReference>
<feature type="active site" description="Nucleophile" evidence="5">
    <location>
        <position position="13"/>
    </location>
</feature>
<reference evidence="7 8" key="1">
    <citation type="submission" date="2015-10" db="EMBL/GenBank/DDBJ databases">
        <title>Chryseobacterium aquaticum genome.</title>
        <authorList>
            <person name="Newman J.D."/>
            <person name="Ferguson M.B."/>
            <person name="Miller J.R."/>
        </authorList>
    </citation>
    <scope>NUCLEOTIDE SEQUENCE [LARGE SCALE GENOMIC DNA]</scope>
    <source>
        <strain evidence="7 8">KCTC 12483</strain>
    </source>
</reference>
<dbReference type="InterPro" id="IPR036196">
    <property type="entry name" value="Ptyr_pPase_sf"/>
</dbReference>
<dbReference type="AlphaFoldDB" id="A0A0Q3HS29"/>
<dbReference type="STRING" id="452084.AR438_06950"/>
<feature type="active site" description="Nucleophile" evidence="5">
    <location>
        <position position="7"/>
    </location>
</feature>
<protein>
    <recommendedName>
        <fullName evidence="2">protein-tyrosine-phosphatase</fullName>
        <ecNumber evidence="2">3.1.3.48</ecNumber>
    </recommendedName>
</protein>
<dbReference type="SMART" id="SM00226">
    <property type="entry name" value="LMWPc"/>
    <property type="match status" value="1"/>
</dbReference>
<dbReference type="Pfam" id="PF01451">
    <property type="entry name" value="LMWPc"/>
    <property type="match status" value="1"/>
</dbReference>
<dbReference type="SUPFAM" id="SSF52788">
    <property type="entry name" value="Phosphotyrosine protein phosphatases I"/>
    <property type="match status" value="1"/>
</dbReference>
<evidence type="ECO:0000313" key="7">
    <source>
        <dbReference type="EMBL" id="KQK25341.1"/>
    </source>
</evidence>
<dbReference type="RefSeq" id="WP_056013560.1">
    <property type="nucleotide sequence ID" value="NZ_LLYZ01000005.1"/>
</dbReference>
<dbReference type="InterPro" id="IPR050438">
    <property type="entry name" value="LMW_PTPase"/>
</dbReference>
<keyword evidence="8" id="KW-1185">Reference proteome</keyword>
<dbReference type="InterPro" id="IPR023485">
    <property type="entry name" value="Ptyr_pPase"/>
</dbReference>
<dbReference type="PANTHER" id="PTHR11717:SF7">
    <property type="entry name" value="LOW MOLECULAR WEIGHT PHOSPHOTYROSINE PROTEIN PHOSPHATASE"/>
    <property type="match status" value="1"/>
</dbReference>
<feature type="active site" description="Proton donor" evidence="5">
    <location>
        <position position="120"/>
    </location>
</feature>
<dbReference type="EMBL" id="LLYZ01000005">
    <property type="protein sequence ID" value="KQK25341.1"/>
    <property type="molecule type" value="Genomic_DNA"/>
</dbReference>
<proteinExistence type="inferred from homology"/>
<name>A0A0Q3HS29_9FLAO</name>
<feature type="domain" description="Phosphotyrosine protein phosphatase I" evidence="6">
    <location>
        <begin position="1"/>
        <end position="146"/>
    </location>
</feature>
<keyword evidence="3" id="KW-0378">Hydrolase</keyword>
<evidence type="ECO:0000259" key="6">
    <source>
        <dbReference type="SMART" id="SM00226"/>
    </source>
</evidence>
<dbReference type="InterPro" id="IPR017867">
    <property type="entry name" value="Tyr_phospatase_low_mol_wt"/>
</dbReference>
<dbReference type="GO" id="GO:0004725">
    <property type="term" value="F:protein tyrosine phosphatase activity"/>
    <property type="evidence" value="ECO:0007669"/>
    <property type="project" value="UniProtKB-EC"/>
</dbReference>